<dbReference type="InterPro" id="IPR051026">
    <property type="entry name" value="PI/PC_transfer"/>
</dbReference>
<evidence type="ECO:0000313" key="3">
    <source>
        <dbReference type="EMBL" id="PSR74825.1"/>
    </source>
</evidence>
<dbReference type="PROSITE" id="PS50191">
    <property type="entry name" value="CRAL_TRIO"/>
    <property type="match status" value="1"/>
</dbReference>
<dbReference type="Proteomes" id="UP000186601">
    <property type="component" value="Unassembled WGS sequence"/>
</dbReference>
<name>A0A2R6NRB2_9APHY</name>
<comment type="caution">
    <text evidence="3">The sequence shown here is derived from an EMBL/GenBank/DDBJ whole genome shotgun (WGS) entry which is preliminary data.</text>
</comment>
<protein>
    <recommendedName>
        <fullName evidence="2">CRAL-TRIO domain-containing protein</fullName>
    </recommendedName>
</protein>
<dbReference type="STRING" id="98765.A0A2R6NRB2"/>
<dbReference type="Pfam" id="PF00650">
    <property type="entry name" value="CRAL_TRIO"/>
    <property type="match status" value="1"/>
</dbReference>
<dbReference type="AlphaFoldDB" id="A0A2R6NRB2"/>
<evidence type="ECO:0000256" key="1">
    <source>
        <dbReference type="SAM" id="MobiDB-lite"/>
    </source>
</evidence>
<feature type="region of interest" description="Disordered" evidence="1">
    <location>
        <begin position="270"/>
        <end position="360"/>
    </location>
</feature>
<dbReference type="InterPro" id="IPR001251">
    <property type="entry name" value="CRAL-TRIO_dom"/>
</dbReference>
<sequence>MAPAQKDQDALLRQFREELVSEDLLHDGDSIGTDDHTLMQTDKRGRPLNIHHFGSINTTELYKGISPDRFWQAFLTTADSLTREVLPAAECAAGKPIDGTLVVVDLKGFGVGQFWQMKGLVRDSFQVSQDYFPETMSQLAIVNAPSSFTAIWAAMKPWLAKETIAKVSVLGANYRDALLQLVEAEDLPKSLGGTCTCSDCGAAGDSGKDEATVEAKGEAAEMGRCVYSSAGPWLVGRKERREAWLRGERKAITLQPGELEMFLNKAYEKGDEKDAKDAGENSNGSVDNNAEPPKDEATEKNDEDSSDGSSPGPATPSVDAIQQQLDQVVIKDAPIDESVDPANEKYSESRLIQTGDLHAV</sequence>
<reference evidence="3 4" key="1">
    <citation type="submission" date="2018-02" db="EMBL/GenBank/DDBJ databases">
        <title>Genome sequence of the basidiomycete white-rot fungus Phlebia centrifuga.</title>
        <authorList>
            <person name="Granchi Z."/>
            <person name="Peng M."/>
            <person name="de Vries R.P."/>
            <person name="Hilden K."/>
            <person name="Makela M.R."/>
            <person name="Grigoriev I."/>
            <person name="Riley R."/>
        </authorList>
    </citation>
    <scope>NUCLEOTIDE SEQUENCE [LARGE SCALE GENOMIC DNA]</scope>
    <source>
        <strain evidence="3 4">FBCC195</strain>
    </source>
</reference>
<organism evidence="3 4">
    <name type="scientific">Hermanssonia centrifuga</name>
    <dbReference type="NCBI Taxonomy" id="98765"/>
    <lineage>
        <taxon>Eukaryota</taxon>
        <taxon>Fungi</taxon>
        <taxon>Dikarya</taxon>
        <taxon>Basidiomycota</taxon>
        <taxon>Agaricomycotina</taxon>
        <taxon>Agaricomycetes</taxon>
        <taxon>Polyporales</taxon>
        <taxon>Meruliaceae</taxon>
        <taxon>Hermanssonia</taxon>
    </lineage>
</organism>
<dbReference type="PANTHER" id="PTHR45657">
    <property type="entry name" value="CRAL-TRIO DOMAIN-CONTAINING PROTEIN YKL091C-RELATED"/>
    <property type="match status" value="1"/>
</dbReference>
<dbReference type="CDD" id="cd00170">
    <property type="entry name" value="SEC14"/>
    <property type="match status" value="1"/>
</dbReference>
<accession>A0A2R6NRB2</accession>
<evidence type="ECO:0000259" key="2">
    <source>
        <dbReference type="PROSITE" id="PS50191"/>
    </source>
</evidence>
<dbReference type="PANTHER" id="PTHR45657:SF1">
    <property type="entry name" value="CRAL-TRIO DOMAIN-CONTAINING PROTEIN YKL091C-RELATED"/>
    <property type="match status" value="1"/>
</dbReference>
<dbReference type="SMART" id="SM00516">
    <property type="entry name" value="SEC14"/>
    <property type="match status" value="1"/>
</dbReference>
<gene>
    <name evidence="3" type="ORF">PHLCEN_2v9539</name>
</gene>
<feature type="domain" description="CRAL-TRIO" evidence="2">
    <location>
        <begin position="38"/>
        <end position="199"/>
    </location>
</feature>
<dbReference type="SUPFAM" id="SSF52087">
    <property type="entry name" value="CRAL/TRIO domain"/>
    <property type="match status" value="1"/>
</dbReference>
<feature type="compositionally biased region" description="Basic and acidic residues" evidence="1">
    <location>
        <begin position="270"/>
        <end position="279"/>
    </location>
</feature>
<dbReference type="InterPro" id="IPR036865">
    <property type="entry name" value="CRAL-TRIO_dom_sf"/>
</dbReference>
<dbReference type="EMBL" id="MLYV02000956">
    <property type="protein sequence ID" value="PSR74825.1"/>
    <property type="molecule type" value="Genomic_DNA"/>
</dbReference>
<proteinExistence type="predicted"/>
<keyword evidence="4" id="KW-1185">Reference proteome</keyword>
<evidence type="ECO:0000313" key="4">
    <source>
        <dbReference type="Proteomes" id="UP000186601"/>
    </source>
</evidence>
<dbReference type="Gene3D" id="3.40.525.10">
    <property type="entry name" value="CRAL-TRIO lipid binding domain"/>
    <property type="match status" value="1"/>
</dbReference>
<dbReference type="OrthoDB" id="1434354at2759"/>